<name>A0ABT6P2T3_9BACT</name>
<dbReference type="Proteomes" id="UP001160301">
    <property type="component" value="Unassembled WGS sequence"/>
</dbReference>
<comment type="caution">
    <text evidence="1">The sequence shown here is derived from an EMBL/GenBank/DDBJ whole genome shotgun (WGS) entry which is preliminary data.</text>
</comment>
<accession>A0ABT6P2T3</accession>
<proteinExistence type="predicted"/>
<sequence length="66" mass="6871">MSLFENVPALDGSCINFGAASFALGSISAKWTVNEPGTCEPKGGEHVGEVKGVDPRVFCCKGLPDE</sequence>
<organism evidence="1 2">
    <name type="scientific">Polyangium sorediatum</name>
    <dbReference type="NCBI Taxonomy" id="889274"/>
    <lineage>
        <taxon>Bacteria</taxon>
        <taxon>Pseudomonadati</taxon>
        <taxon>Myxococcota</taxon>
        <taxon>Polyangia</taxon>
        <taxon>Polyangiales</taxon>
        <taxon>Polyangiaceae</taxon>
        <taxon>Polyangium</taxon>
    </lineage>
</organism>
<protein>
    <submittedName>
        <fullName evidence="1">Uncharacterized protein</fullName>
    </submittedName>
</protein>
<dbReference type="EMBL" id="JARZHI010000048">
    <property type="protein sequence ID" value="MDI1434873.1"/>
    <property type="molecule type" value="Genomic_DNA"/>
</dbReference>
<gene>
    <name evidence="1" type="ORF">QHF89_35555</name>
</gene>
<evidence type="ECO:0000313" key="1">
    <source>
        <dbReference type="EMBL" id="MDI1434873.1"/>
    </source>
</evidence>
<keyword evidence="2" id="KW-1185">Reference proteome</keyword>
<dbReference type="RefSeq" id="WP_136966697.1">
    <property type="nucleotide sequence ID" value="NZ_JARZHI010000048.1"/>
</dbReference>
<evidence type="ECO:0000313" key="2">
    <source>
        <dbReference type="Proteomes" id="UP001160301"/>
    </source>
</evidence>
<reference evidence="1 2" key="1">
    <citation type="submission" date="2023-04" db="EMBL/GenBank/DDBJ databases">
        <title>The genome sequence of Polyangium sorediatum DSM14670.</title>
        <authorList>
            <person name="Zhang X."/>
        </authorList>
    </citation>
    <scope>NUCLEOTIDE SEQUENCE [LARGE SCALE GENOMIC DNA]</scope>
    <source>
        <strain evidence="1 2">DSM 14670</strain>
    </source>
</reference>